<feature type="compositionally biased region" description="Polar residues" evidence="1">
    <location>
        <begin position="67"/>
        <end position="87"/>
    </location>
</feature>
<comment type="caution">
    <text evidence="3">The sequence shown here is derived from an EMBL/GenBank/DDBJ whole genome shotgun (WGS) entry which is preliminary data.</text>
</comment>
<name>A0A927W2P8_9CLOT</name>
<feature type="transmembrane region" description="Helical" evidence="2">
    <location>
        <begin position="36"/>
        <end position="55"/>
    </location>
</feature>
<keyword evidence="2" id="KW-1133">Transmembrane helix</keyword>
<evidence type="ECO:0000313" key="4">
    <source>
        <dbReference type="Proteomes" id="UP000768462"/>
    </source>
</evidence>
<evidence type="ECO:0000313" key="3">
    <source>
        <dbReference type="EMBL" id="MBE6059387.1"/>
    </source>
</evidence>
<feature type="transmembrane region" description="Helical" evidence="2">
    <location>
        <begin position="12"/>
        <end position="30"/>
    </location>
</feature>
<evidence type="ECO:0000256" key="1">
    <source>
        <dbReference type="SAM" id="MobiDB-lite"/>
    </source>
</evidence>
<keyword evidence="2" id="KW-0812">Transmembrane</keyword>
<dbReference type="EMBL" id="SVCM01000050">
    <property type="protein sequence ID" value="MBE6059387.1"/>
    <property type="molecule type" value="Genomic_DNA"/>
</dbReference>
<accession>A0A927W2P8</accession>
<dbReference type="AlphaFoldDB" id="A0A927W2P8"/>
<sequence>MNSVEMKTLIKVIFVCILLFIFSPLIFGILGIVFKGILWLILGIVIIITLSIMYLKYKVKKETNEFYSSNENGRPQGSNSANVTPDSESYIDYSDSTIVDVEEYEESNDKEE</sequence>
<feature type="compositionally biased region" description="Acidic residues" evidence="1">
    <location>
        <begin position="100"/>
        <end position="112"/>
    </location>
</feature>
<feature type="region of interest" description="Disordered" evidence="1">
    <location>
        <begin position="67"/>
        <end position="112"/>
    </location>
</feature>
<gene>
    <name evidence="3" type="ORF">E7215_04340</name>
</gene>
<keyword evidence="2" id="KW-0472">Membrane</keyword>
<dbReference type="Proteomes" id="UP000768462">
    <property type="component" value="Unassembled WGS sequence"/>
</dbReference>
<evidence type="ECO:0000256" key="2">
    <source>
        <dbReference type="SAM" id="Phobius"/>
    </source>
</evidence>
<reference evidence="3" key="1">
    <citation type="submission" date="2019-04" db="EMBL/GenBank/DDBJ databases">
        <title>Evolution of Biomass-Degrading Anaerobic Consortia Revealed by Metagenomics.</title>
        <authorList>
            <person name="Peng X."/>
        </authorList>
    </citation>
    <scope>NUCLEOTIDE SEQUENCE</scope>
    <source>
        <strain evidence="3">SIG254</strain>
    </source>
</reference>
<proteinExistence type="predicted"/>
<organism evidence="3 4">
    <name type="scientific">Clostridium sulfidigenes</name>
    <dbReference type="NCBI Taxonomy" id="318464"/>
    <lineage>
        <taxon>Bacteria</taxon>
        <taxon>Bacillati</taxon>
        <taxon>Bacillota</taxon>
        <taxon>Clostridia</taxon>
        <taxon>Eubacteriales</taxon>
        <taxon>Clostridiaceae</taxon>
        <taxon>Clostridium</taxon>
    </lineage>
</organism>
<protein>
    <submittedName>
        <fullName evidence="3">Uncharacterized protein</fullName>
    </submittedName>
</protein>